<dbReference type="InterPro" id="IPR002818">
    <property type="entry name" value="DJ-1/PfpI"/>
</dbReference>
<dbReference type="PANTHER" id="PTHR43130">
    <property type="entry name" value="ARAC-FAMILY TRANSCRIPTIONAL REGULATOR"/>
    <property type="match status" value="1"/>
</dbReference>
<dbReference type="SUPFAM" id="SSF52317">
    <property type="entry name" value="Class I glutamine amidotransferase-like"/>
    <property type="match status" value="1"/>
</dbReference>
<proteinExistence type="predicted"/>
<dbReference type="Pfam" id="PF01965">
    <property type="entry name" value="DJ-1_PfpI"/>
    <property type="match status" value="1"/>
</dbReference>
<accession>A0A5E4UNA3</accession>
<dbReference type="GO" id="GO:0006355">
    <property type="term" value="P:regulation of DNA-templated transcription"/>
    <property type="evidence" value="ECO:0007669"/>
    <property type="project" value="TreeGrafter"/>
</dbReference>
<feature type="domain" description="DJ-1/PfpI" evidence="1">
    <location>
        <begin position="52"/>
        <end position="165"/>
    </location>
</feature>
<dbReference type="InterPro" id="IPR029062">
    <property type="entry name" value="Class_I_gatase-like"/>
</dbReference>
<keyword evidence="3" id="KW-1185">Reference proteome</keyword>
<dbReference type="Proteomes" id="UP000343317">
    <property type="component" value="Unassembled WGS sequence"/>
</dbReference>
<dbReference type="AlphaFoldDB" id="A0A5E4UNA3"/>
<name>A0A5E4UNA3_9BURK</name>
<reference evidence="2 3" key="1">
    <citation type="submission" date="2019-08" db="EMBL/GenBank/DDBJ databases">
        <authorList>
            <person name="Peeters C."/>
        </authorList>
    </citation>
    <scope>NUCLEOTIDE SEQUENCE [LARGE SCALE GENOMIC DNA]</scope>
    <source>
        <strain evidence="2 3">LMG 31112</strain>
    </source>
</reference>
<gene>
    <name evidence="2" type="ORF">PHO31112_02153</name>
</gene>
<dbReference type="PANTHER" id="PTHR43130:SF3">
    <property type="entry name" value="HTH-TYPE TRANSCRIPTIONAL REGULATOR RV1931C"/>
    <property type="match status" value="1"/>
</dbReference>
<dbReference type="Gene3D" id="3.40.50.880">
    <property type="match status" value="1"/>
</dbReference>
<sequence>MRKGYNARQPAGSVARLIREQARTFGRLRAESAGHCVSANVQPAGTDPVSRHIVIVAFDGVEAIDVTGPASAFAKASLAVPAAYRLTVASPHGGNVNTSAGLAIAATASLGAFGESHDFDTIIVAGGEEAALRRAVIDDGAAQWVARAAAHTRRIASVCTGAFVLRGGAESQVSRSLHFAARRDIAGARCDRVDREPS</sequence>
<evidence type="ECO:0000313" key="3">
    <source>
        <dbReference type="Proteomes" id="UP000343317"/>
    </source>
</evidence>
<dbReference type="InterPro" id="IPR052158">
    <property type="entry name" value="INH-QAR"/>
</dbReference>
<protein>
    <submittedName>
        <fullName evidence="2">Transcriptional regulator</fullName>
    </submittedName>
</protein>
<dbReference type="EMBL" id="CABPSM010000005">
    <property type="protein sequence ID" value="VVE01416.1"/>
    <property type="molecule type" value="Genomic_DNA"/>
</dbReference>
<evidence type="ECO:0000313" key="2">
    <source>
        <dbReference type="EMBL" id="VVE01416.1"/>
    </source>
</evidence>
<organism evidence="2 3">
    <name type="scientific">Pandoraea horticolens</name>
    <dbReference type="NCBI Taxonomy" id="2508298"/>
    <lineage>
        <taxon>Bacteria</taxon>
        <taxon>Pseudomonadati</taxon>
        <taxon>Pseudomonadota</taxon>
        <taxon>Betaproteobacteria</taxon>
        <taxon>Burkholderiales</taxon>
        <taxon>Burkholderiaceae</taxon>
        <taxon>Pandoraea</taxon>
    </lineage>
</organism>
<evidence type="ECO:0000259" key="1">
    <source>
        <dbReference type="Pfam" id="PF01965"/>
    </source>
</evidence>